<dbReference type="InterPro" id="IPR026841">
    <property type="entry name" value="Aur1/Ipt1"/>
</dbReference>
<organism evidence="7 8">
    <name type="scientific">Vibrio rotiferianus</name>
    <dbReference type="NCBI Taxonomy" id="190895"/>
    <lineage>
        <taxon>Bacteria</taxon>
        <taxon>Pseudomonadati</taxon>
        <taxon>Pseudomonadota</taxon>
        <taxon>Gammaproteobacteria</taxon>
        <taxon>Vibrionales</taxon>
        <taxon>Vibrionaceae</taxon>
        <taxon>Vibrio</taxon>
    </lineage>
</organism>
<sequence>MRTLVSSLNEVAEELVKDKLLYYFVLLTCIVTYVVYGIYQDQVVYQYQFSDYLGRLSICLKALFFSWSFFFYFKMLIKKEERLFYSYYITLKGMLSPASKVVVFISRVMLLNICLANYTYLKQIIPDIHAFRFDELFYQWDLFLHGGVSPWVLTHELFSSPYWTMFFNFAYNLWFLLIWGSFLYFMWYCKNEYNRQSYLLSFFMTWFFIGGILAVAMSSAGPCFMHLLYPDKTMYLPLMERLSNQVDTFWLLQIYGGETSQLQEYLWQSYSSRSTDIGAGISAMPSMHVASSVLLALGAYQINKKVGILLWCFAIIIMIASVHLAWHYAVDGYVALVVTVVIWKVAQFVVGKVGVKSKTQEVAMDTV</sequence>
<keyword evidence="2 5" id="KW-0812">Transmembrane</keyword>
<name>A0A510IBL7_9VIBR</name>
<evidence type="ECO:0000313" key="7">
    <source>
        <dbReference type="EMBL" id="BBL89690.1"/>
    </source>
</evidence>
<reference evidence="8" key="1">
    <citation type="submission" date="2019-07" db="EMBL/GenBank/DDBJ databases">
        <title>Complete Genome Sequences of Vibrion rotiferianus strain AM7.</title>
        <authorList>
            <person name="Miyazaki K."/>
            <person name="Wiseschart A."/>
            <person name="Pootanakit K."/>
            <person name="Ishimori K."/>
            <person name="Kitahara K."/>
        </authorList>
    </citation>
    <scope>NUCLEOTIDE SEQUENCE [LARGE SCALE GENOMIC DNA]</scope>
    <source>
        <strain evidence="8">AM7</strain>
    </source>
</reference>
<gene>
    <name evidence="7" type="ORF">VroAM7_23430</name>
</gene>
<dbReference type="AlphaFoldDB" id="A0A510IBL7"/>
<keyword evidence="3 5" id="KW-1133">Transmembrane helix</keyword>
<feature type="transmembrane region" description="Helical" evidence="5">
    <location>
        <begin position="199"/>
        <end position="229"/>
    </location>
</feature>
<keyword evidence="4 5" id="KW-0472">Membrane</keyword>
<evidence type="ECO:0000256" key="1">
    <source>
        <dbReference type="ARBA" id="ARBA00004141"/>
    </source>
</evidence>
<evidence type="ECO:0000313" key="8">
    <source>
        <dbReference type="Proteomes" id="UP000315115"/>
    </source>
</evidence>
<protein>
    <submittedName>
        <fullName evidence="7">Membrane protein</fullName>
    </submittedName>
</protein>
<dbReference type="RefSeq" id="WP_143692880.1">
    <property type="nucleotide sequence ID" value="NZ_AP019798.1"/>
</dbReference>
<feature type="transmembrane region" description="Helical" evidence="5">
    <location>
        <begin position="169"/>
        <end position="187"/>
    </location>
</feature>
<dbReference type="GO" id="GO:0016020">
    <property type="term" value="C:membrane"/>
    <property type="evidence" value="ECO:0007669"/>
    <property type="project" value="UniProtKB-SubCell"/>
</dbReference>
<proteinExistence type="predicted"/>
<dbReference type="PANTHER" id="PTHR31310">
    <property type="match status" value="1"/>
</dbReference>
<comment type="subcellular location">
    <subcellularLocation>
        <location evidence="1">Membrane</location>
        <topology evidence="1">Multi-pass membrane protein</topology>
    </subcellularLocation>
</comment>
<evidence type="ECO:0000259" key="6">
    <source>
        <dbReference type="Pfam" id="PF14378"/>
    </source>
</evidence>
<evidence type="ECO:0000256" key="2">
    <source>
        <dbReference type="ARBA" id="ARBA00022692"/>
    </source>
</evidence>
<feature type="transmembrane region" description="Helical" evidence="5">
    <location>
        <begin position="306"/>
        <end position="326"/>
    </location>
</feature>
<feature type="transmembrane region" description="Helical" evidence="5">
    <location>
        <begin position="277"/>
        <end position="299"/>
    </location>
</feature>
<evidence type="ECO:0000256" key="4">
    <source>
        <dbReference type="ARBA" id="ARBA00023136"/>
    </source>
</evidence>
<evidence type="ECO:0000256" key="3">
    <source>
        <dbReference type="ARBA" id="ARBA00022989"/>
    </source>
</evidence>
<evidence type="ECO:0000256" key="5">
    <source>
        <dbReference type="SAM" id="Phobius"/>
    </source>
</evidence>
<dbReference type="InterPro" id="IPR052185">
    <property type="entry name" value="IPC_Synthase-Related"/>
</dbReference>
<dbReference type="Pfam" id="PF14378">
    <property type="entry name" value="PAP2_3"/>
    <property type="match status" value="1"/>
</dbReference>
<dbReference type="PANTHER" id="PTHR31310:SF7">
    <property type="entry name" value="PA-PHOSPHATASE RELATED-FAMILY PROTEIN DDB_G0268928"/>
    <property type="match status" value="1"/>
</dbReference>
<feature type="transmembrane region" description="Helical" evidence="5">
    <location>
        <begin position="20"/>
        <end position="40"/>
    </location>
</feature>
<accession>A0A510IBL7</accession>
<feature type="transmembrane region" description="Helical" evidence="5">
    <location>
        <begin position="332"/>
        <end position="350"/>
    </location>
</feature>
<dbReference type="Proteomes" id="UP000315115">
    <property type="component" value="Chromosome 1"/>
</dbReference>
<dbReference type="EMBL" id="AP019798">
    <property type="protein sequence ID" value="BBL89690.1"/>
    <property type="molecule type" value="Genomic_DNA"/>
</dbReference>
<feature type="domain" description="Inositolphosphotransferase Aur1/Ipt1" evidence="6">
    <location>
        <begin position="138"/>
        <end position="343"/>
    </location>
</feature>
<feature type="transmembrane region" description="Helical" evidence="5">
    <location>
        <begin position="52"/>
        <end position="73"/>
    </location>
</feature>